<dbReference type="InterPro" id="IPR022536">
    <property type="entry name" value="EspC"/>
</dbReference>
<proteinExistence type="predicted"/>
<evidence type="ECO:0000313" key="2">
    <source>
        <dbReference type="Proteomes" id="UP000637628"/>
    </source>
</evidence>
<dbReference type="Proteomes" id="UP000637628">
    <property type="component" value="Unassembled WGS sequence"/>
</dbReference>
<protein>
    <recommendedName>
        <fullName evidence="3">ESX-1 secretion-associated protein</fullName>
    </recommendedName>
</protein>
<sequence length="103" mass="10658">MTSPGAFEVNSASLATHAGEMDQIGDGLTTAAVAVQTVQTDVEAYGQLCQFIPVLLNGLQQIMADGMTTAATSAHETADSLRAVATAYDNADNNAAGRLRNTR</sequence>
<accession>A0ABQ3ZBG4</accession>
<reference evidence="1 2" key="1">
    <citation type="submission" date="2021-01" db="EMBL/GenBank/DDBJ databases">
        <title>Whole genome shotgun sequence of Actinoplanes durhamensis NBRC 14914.</title>
        <authorList>
            <person name="Komaki H."/>
            <person name="Tamura T."/>
        </authorList>
    </citation>
    <scope>NUCLEOTIDE SEQUENCE [LARGE SCALE GENOMIC DNA]</scope>
    <source>
        <strain evidence="1 2">NBRC 14914</strain>
    </source>
</reference>
<evidence type="ECO:0000313" key="1">
    <source>
        <dbReference type="EMBL" id="GIE07178.1"/>
    </source>
</evidence>
<dbReference type="RefSeq" id="WP_203735028.1">
    <property type="nucleotide sequence ID" value="NZ_BAAATX010000033.1"/>
</dbReference>
<keyword evidence="2" id="KW-1185">Reference proteome</keyword>
<gene>
    <name evidence="1" type="ORF">Adu01nite_85280</name>
</gene>
<organism evidence="1 2">
    <name type="scientific">Paractinoplanes durhamensis</name>
    <dbReference type="NCBI Taxonomy" id="113563"/>
    <lineage>
        <taxon>Bacteria</taxon>
        <taxon>Bacillati</taxon>
        <taxon>Actinomycetota</taxon>
        <taxon>Actinomycetes</taxon>
        <taxon>Micromonosporales</taxon>
        <taxon>Micromonosporaceae</taxon>
        <taxon>Paractinoplanes</taxon>
    </lineage>
</organism>
<dbReference type="Pfam" id="PF10824">
    <property type="entry name" value="T7SS_ESX_EspC"/>
    <property type="match status" value="1"/>
</dbReference>
<comment type="caution">
    <text evidence="1">The sequence shown here is derived from an EMBL/GenBank/DDBJ whole genome shotgun (WGS) entry which is preliminary data.</text>
</comment>
<dbReference type="EMBL" id="BOML01000074">
    <property type="protein sequence ID" value="GIE07178.1"/>
    <property type="molecule type" value="Genomic_DNA"/>
</dbReference>
<evidence type="ECO:0008006" key="3">
    <source>
        <dbReference type="Google" id="ProtNLM"/>
    </source>
</evidence>
<name>A0ABQ3ZBG4_9ACTN</name>